<evidence type="ECO:0000256" key="3">
    <source>
        <dbReference type="ARBA" id="ARBA00023186"/>
    </source>
</evidence>
<dbReference type="InterPro" id="IPR000428">
    <property type="entry name" value="Cu-bd"/>
</dbReference>
<keyword evidence="3" id="KW-0143">Chaperone</keyword>
<evidence type="ECO:0000256" key="2">
    <source>
        <dbReference type="ARBA" id="ARBA00022490"/>
    </source>
</evidence>
<organism evidence="5 6">
    <name type="scientific">Paenibacillus spongiae</name>
    <dbReference type="NCBI Taxonomy" id="2909671"/>
    <lineage>
        <taxon>Bacteria</taxon>
        <taxon>Bacillati</taxon>
        <taxon>Bacillota</taxon>
        <taxon>Bacilli</taxon>
        <taxon>Bacillales</taxon>
        <taxon>Paenibacillaceae</taxon>
        <taxon>Paenibacillus</taxon>
    </lineage>
</organism>
<evidence type="ECO:0000313" key="5">
    <source>
        <dbReference type="EMBL" id="UVI30790.1"/>
    </source>
</evidence>
<sequence>MEKQTLKVEGMSCGHCVASVEGAVKKLGASAKVDLAGKQVAVDYDSSKVSLDAIKEAIEDQGYSVK</sequence>
<dbReference type="NCBIfam" id="NF033795">
    <property type="entry name" value="chaper_CopZ_Bs"/>
    <property type="match status" value="1"/>
</dbReference>
<evidence type="ECO:0000256" key="1">
    <source>
        <dbReference type="ARBA" id="ARBA00004496"/>
    </source>
</evidence>
<dbReference type="InterPro" id="IPR006122">
    <property type="entry name" value="HMA_Cu_ion-bd"/>
</dbReference>
<dbReference type="InterPro" id="IPR049740">
    <property type="entry name" value="CopZ"/>
</dbReference>
<dbReference type="InterPro" id="IPR036163">
    <property type="entry name" value="HMA_dom_sf"/>
</dbReference>
<reference evidence="5" key="1">
    <citation type="submission" date="2022-01" db="EMBL/GenBank/DDBJ databases">
        <title>Paenibacillus spongiae sp. nov., isolated from marine sponge.</title>
        <authorList>
            <person name="Li Z."/>
            <person name="Zhang M."/>
        </authorList>
    </citation>
    <scope>NUCLEOTIDE SEQUENCE</scope>
    <source>
        <strain evidence="5">PHS-Z3</strain>
    </source>
</reference>
<accession>A0ABY5SDJ0</accession>
<dbReference type="Proteomes" id="UP001057877">
    <property type="component" value="Chromosome"/>
</dbReference>
<comment type="subcellular location">
    <subcellularLocation>
        <location evidence="1">Cytoplasm</location>
    </subcellularLocation>
</comment>
<evidence type="ECO:0000313" key="6">
    <source>
        <dbReference type="Proteomes" id="UP001057877"/>
    </source>
</evidence>
<dbReference type="EMBL" id="CP091430">
    <property type="protein sequence ID" value="UVI30790.1"/>
    <property type="molecule type" value="Genomic_DNA"/>
</dbReference>
<proteinExistence type="predicted"/>
<dbReference type="SUPFAM" id="SSF55008">
    <property type="entry name" value="HMA, heavy metal-associated domain"/>
    <property type="match status" value="1"/>
</dbReference>
<name>A0ABY5SDJ0_9BACL</name>
<feature type="domain" description="HMA" evidence="4">
    <location>
        <begin position="2"/>
        <end position="66"/>
    </location>
</feature>
<dbReference type="NCBIfam" id="TIGR00003">
    <property type="entry name" value="copper ion binding protein"/>
    <property type="match status" value="1"/>
</dbReference>
<protein>
    <submittedName>
        <fullName evidence="5">Copper chaperone CopZ</fullName>
    </submittedName>
</protein>
<dbReference type="InterPro" id="IPR006121">
    <property type="entry name" value="HMA_dom"/>
</dbReference>
<keyword evidence="2" id="KW-0963">Cytoplasm</keyword>
<dbReference type="RefSeq" id="WP_258386853.1">
    <property type="nucleotide sequence ID" value="NZ_CP091430.1"/>
</dbReference>
<dbReference type="Pfam" id="PF00403">
    <property type="entry name" value="HMA"/>
    <property type="match status" value="1"/>
</dbReference>
<evidence type="ECO:0000259" key="4">
    <source>
        <dbReference type="PROSITE" id="PS50846"/>
    </source>
</evidence>
<dbReference type="Gene3D" id="3.30.70.100">
    <property type="match status" value="1"/>
</dbReference>
<dbReference type="PRINTS" id="PR00944">
    <property type="entry name" value="CUEXPORT"/>
</dbReference>
<keyword evidence="6" id="KW-1185">Reference proteome</keyword>
<dbReference type="PROSITE" id="PS50846">
    <property type="entry name" value="HMA_2"/>
    <property type="match status" value="1"/>
</dbReference>
<gene>
    <name evidence="5" type="primary">copZ</name>
    <name evidence="5" type="ORF">L1F29_02620</name>
</gene>
<dbReference type="CDD" id="cd00371">
    <property type="entry name" value="HMA"/>
    <property type="match status" value="1"/>
</dbReference>